<sequence>MKQIGITNPIDMFNLPTNSQKQENLSSNQDQIQSYNEQYSQQQEISIPITKIQNLIKDIEFKKQKLFLIKIVGIFIIWTLVFLSLFYLLSLLIDFKTPIMGIVFTYVSIGILILLMRMGVRNKNRQPLKSCLILLGLLLFYTTLYFSFFLSVGELEPNKFSLDTIFVSIVVITITLNFFVNFIVLTYLLIERERIRFLYIIIIEVIFLIILCIVFPPTIIFIPLPFPYTYCLVKTFQQILIGKFDLKQNEVIPGAIAAFLGLFNTCNQVYRDL</sequence>
<keyword evidence="3" id="KW-1185">Reference proteome</keyword>
<reference evidence="2" key="1">
    <citation type="submission" date="2021-01" db="EMBL/GenBank/DDBJ databases">
        <authorList>
            <consortium name="Genoscope - CEA"/>
            <person name="William W."/>
        </authorList>
    </citation>
    <scope>NUCLEOTIDE SEQUENCE</scope>
</reference>
<comment type="caution">
    <text evidence="2">The sequence shown here is derived from an EMBL/GenBank/DDBJ whole genome shotgun (WGS) entry which is preliminary data.</text>
</comment>
<organism evidence="2 3">
    <name type="scientific">Paramecium sonneborni</name>
    <dbReference type="NCBI Taxonomy" id="65129"/>
    <lineage>
        <taxon>Eukaryota</taxon>
        <taxon>Sar</taxon>
        <taxon>Alveolata</taxon>
        <taxon>Ciliophora</taxon>
        <taxon>Intramacronucleata</taxon>
        <taxon>Oligohymenophorea</taxon>
        <taxon>Peniculida</taxon>
        <taxon>Parameciidae</taxon>
        <taxon>Paramecium</taxon>
    </lineage>
</organism>
<keyword evidence="1" id="KW-1133">Transmembrane helix</keyword>
<feature type="transmembrane region" description="Helical" evidence="1">
    <location>
        <begin position="67"/>
        <end position="93"/>
    </location>
</feature>
<dbReference type="OrthoDB" id="10642972at2759"/>
<evidence type="ECO:0000256" key="1">
    <source>
        <dbReference type="SAM" id="Phobius"/>
    </source>
</evidence>
<accession>A0A8S1QS92</accession>
<proteinExistence type="predicted"/>
<keyword evidence="1" id="KW-0472">Membrane</keyword>
<dbReference type="Proteomes" id="UP000692954">
    <property type="component" value="Unassembled WGS sequence"/>
</dbReference>
<dbReference type="AlphaFoldDB" id="A0A8S1QS92"/>
<feature type="transmembrane region" description="Helical" evidence="1">
    <location>
        <begin position="99"/>
        <end position="120"/>
    </location>
</feature>
<protein>
    <recommendedName>
        <fullName evidence="4">Transmembrane protein</fullName>
    </recommendedName>
</protein>
<name>A0A8S1QS92_9CILI</name>
<evidence type="ECO:0000313" key="3">
    <source>
        <dbReference type="Proteomes" id="UP000692954"/>
    </source>
</evidence>
<feature type="transmembrane region" description="Helical" evidence="1">
    <location>
        <begin position="197"/>
        <end position="222"/>
    </location>
</feature>
<keyword evidence="1" id="KW-0812">Transmembrane</keyword>
<gene>
    <name evidence="2" type="ORF">PSON_ATCC_30995.1.T1180007</name>
</gene>
<feature type="transmembrane region" description="Helical" evidence="1">
    <location>
        <begin position="132"/>
        <end position="153"/>
    </location>
</feature>
<evidence type="ECO:0008006" key="4">
    <source>
        <dbReference type="Google" id="ProtNLM"/>
    </source>
</evidence>
<evidence type="ECO:0000313" key="2">
    <source>
        <dbReference type="EMBL" id="CAD8118579.1"/>
    </source>
</evidence>
<dbReference type="EMBL" id="CAJJDN010000118">
    <property type="protein sequence ID" value="CAD8118579.1"/>
    <property type="molecule type" value="Genomic_DNA"/>
</dbReference>
<feature type="transmembrane region" description="Helical" evidence="1">
    <location>
        <begin position="165"/>
        <end position="190"/>
    </location>
</feature>